<dbReference type="EMBL" id="CAKOFQ010006984">
    <property type="protein sequence ID" value="CAH1985657.1"/>
    <property type="molecule type" value="Genomic_DNA"/>
</dbReference>
<evidence type="ECO:0000313" key="1">
    <source>
        <dbReference type="EMBL" id="CAH1985657.1"/>
    </source>
</evidence>
<gene>
    <name evidence="1" type="ORF">ACAOBT_LOCUS16800</name>
</gene>
<evidence type="ECO:0000313" key="2">
    <source>
        <dbReference type="Proteomes" id="UP001152888"/>
    </source>
</evidence>
<keyword evidence="2" id="KW-1185">Reference proteome</keyword>
<accession>A0A9P0PGV2</accession>
<sequence length="27" mass="3262">MTKIPQMSDLCENIMAKMYFLMEYRSS</sequence>
<protein>
    <submittedName>
        <fullName evidence="1">Uncharacterized protein</fullName>
    </submittedName>
</protein>
<proteinExistence type="predicted"/>
<dbReference type="Proteomes" id="UP001152888">
    <property type="component" value="Unassembled WGS sequence"/>
</dbReference>
<reference evidence="1" key="1">
    <citation type="submission" date="2022-03" db="EMBL/GenBank/DDBJ databases">
        <authorList>
            <person name="Sayadi A."/>
        </authorList>
    </citation>
    <scope>NUCLEOTIDE SEQUENCE</scope>
</reference>
<organism evidence="1 2">
    <name type="scientific">Acanthoscelides obtectus</name>
    <name type="common">Bean weevil</name>
    <name type="synonym">Bruchus obtectus</name>
    <dbReference type="NCBI Taxonomy" id="200917"/>
    <lineage>
        <taxon>Eukaryota</taxon>
        <taxon>Metazoa</taxon>
        <taxon>Ecdysozoa</taxon>
        <taxon>Arthropoda</taxon>
        <taxon>Hexapoda</taxon>
        <taxon>Insecta</taxon>
        <taxon>Pterygota</taxon>
        <taxon>Neoptera</taxon>
        <taxon>Endopterygota</taxon>
        <taxon>Coleoptera</taxon>
        <taxon>Polyphaga</taxon>
        <taxon>Cucujiformia</taxon>
        <taxon>Chrysomeloidea</taxon>
        <taxon>Chrysomelidae</taxon>
        <taxon>Bruchinae</taxon>
        <taxon>Bruchini</taxon>
        <taxon>Acanthoscelides</taxon>
    </lineage>
</organism>
<comment type="caution">
    <text evidence="1">The sequence shown here is derived from an EMBL/GenBank/DDBJ whole genome shotgun (WGS) entry which is preliminary data.</text>
</comment>
<name>A0A9P0PGV2_ACAOB</name>
<dbReference type="AlphaFoldDB" id="A0A9P0PGV2"/>